<dbReference type="AlphaFoldDB" id="A0A0Q3GLQ6"/>
<gene>
    <name evidence="4" type="ORF">BRADI_5g02250v3</name>
</gene>
<evidence type="ECO:0000313" key="5">
    <source>
        <dbReference type="EnsemblPlants" id="KQJ81682"/>
    </source>
</evidence>
<reference evidence="5" key="3">
    <citation type="submission" date="2018-08" db="UniProtKB">
        <authorList>
            <consortium name="EnsemblPlants"/>
        </authorList>
    </citation>
    <scope>IDENTIFICATION</scope>
    <source>
        <strain evidence="5">cv. Bd21</strain>
    </source>
</reference>
<dbReference type="OrthoDB" id="664427at2759"/>
<dbReference type="GO" id="GO:0005615">
    <property type="term" value="C:extracellular space"/>
    <property type="evidence" value="ECO:0007669"/>
    <property type="project" value="InterPro"/>
</dbReference>
<proteinExistence type="inferred from homology"/>
<dbReference type="PANTHER" id="PTHR11461:SF316">
    <property type="entry name" value="SERPIN DOMAIN-CONTAINING PROTEIN"/>
    <property type="match status" value="1"/>
</dbReference>
<name>A0A0Q3GLQ6_BRADI</name>
<dbReference type="InterPro" id="IPR042185">
    <property type="entry name" value="Serpin_sf_2"/>
</dbReference>
<organism evidence="4">
    <name type="scientific">Brachypodium distachyon</name>
    <name type="common">Purple false brome</name>
    <name type="synonym">Trachynia distachya</name>
    <dbReference type="NCBI Taxonomy" id="15368"/>
    <lineage>
        <taxon>Eukaryota</taxon>
        <taxon>Viridiplantae</taxon>
        <taxon>Streptophyta</taxon>
        <taxon>Embryophyta</taxon>
        <taxon>Tracheophyta</taxon>
        <taxon>Spermatophyta</taxon>
        <taxon>Magnoliopsida</taxon>
        <taxon>Liliopsida</taxon>
        <taxon>Poales</taxon>
        <taxon>Poaceae</taxon>
        <taxon>BOP clade</taxon>
        <taxon>Pooideae</taxon>
        <taxon>Stipodae</taxon>
        <taxon>Brachypodieae</taxon>
        <taxon>Brachypodium</taxon>
    </lineage>
</organism>
<dbReference type="InterPro" id="IPR036186">
    <property type="entry name" value="Serpin_sf"/>
</dbReference>
<evidence type="ECO:0000313" key="6">
    <source>
        <dbReference type="Proteomes" id="UP000008810"/>
    </source>
</evidence>
<accession>A0A0Q3GLQ6</accession>
<protein>
    <recommendedName>
        <fullName evidence="3">Serpin domain-containing protein</fullName>
    </recommendedName>
</protein>
<reference evidence="4 5" key="1">
    <citation type="journal article" date="2010" name="Nature">
        <title>Genome sequencing and analysis of the model grass Brachypodium distachyon.</title>
        <authorList>
            <consortium name="International Brachypodium Initiative"/>
        </authorList>
    </citation>
    <scope>NUCLEOTIDE SEQUENCE [LARGE SCALE GENOMIC DNA]</scope>
    <source>
        <strain evidence="4 5">Bd21</strain>
    </source>
</reference>
<dbReference type="Gene3D" id="3.30.497.10">
    <property type="entry name" value="Antithrombin, subunit I, domain 2"/>
    <property type="match status" value="2"/>
</dbReference>
<dbReference type="Proteomes" id="UP000008810">
    <property type="component" value="Chromosome 5"/>
</dbReference>
<keyword evidence="6" id="KW-1185">Reference proteome</keyword>
<evidence type="ECO:0000256" key="1">
    <source>
        <dbReference type="ARBA" id="ARBA00009500"/>
    </source>
</evidence>
<dbReference type="Pfam" id="PF00079">
    <property type="entry name" value="Serpin"/>
    <property type="match status" value="2"/>
</dbReference>
<evidence type="ECO:0000256" key="2">
    <source>
        <dbReference type="RuleBase" id="RU000411"/>
    </source>
</evidence>
<dbReference type="EnsemblPlants" id="KQJ81682">
    <property type="protein sequence ID" value="KQJ81682"/>
    <property type="gene ID" value="BRADI_5g02250v3"/>
</dbReference>
<dbReference type="SMART" id="SM00093">
    <property type="entry name" value="SERPIN"/>
    <property type="match status" value="1"/>
</dbReference>
<dbReference type="Gramene" id="KQJ81682">
    <property type="protein sequence ID" value="KQJ81682"/>
    <property type="gene ID" value="BRADI_5g02250v3"/>
</dbReference>
<comment type="similarity">
    <text evidence="1 2">Belongs to the serpin family.</text>
</comment>
<sequence>MEDTIDSLKAHAVRRFPKLSRWISTEAAARSGLQSLALGLNKRLADDARRSGGNLVFSPLSVYAALSLVAAGARDRTLSELLGVLGAPSREALAGHVSALTERALADQAQTGGPKISFACGSQTGLWRLTDKMDCRPEFLLEHLPGAPVPVGDFRLPRFKISFSAELNDVLKDMGVREAFEQGKADLSDMAADESSGRRLALQQVIHKAVMEVNEEGPRRPRYCGLEACCRNSPPEPVPVDFVADHPFAFFVIEELSGAILFAGHVLDPSIG</sequence>
<dbReference type="EMBL" id="CM000884">
    <property type="protein sequence ID" value="KQJ81682.2"/>
    <property type="molecule type" value="Genomic_DNA"/>
</dbReference>
<evidence type="ECO:0000259" key="3">
    <source>
        <dbReference type="SMART" id="SM00093"/>
    </source>
</evidence>
<dbReference type="InterPro" id="IPR000215">
    <property type="entry name" value="Serpin_fam"/>
</dbReference>
<dbReference type="SUPFAM" id="SSF56574">
    <property type="entry name" value="Serpins"/>
    <property type="match status" value="1"/>
</dbReference>
<dbReference type="Gene3D" id="2.30.39.10">
    <property type="entry name" value="Alpha-1-antitrypsin, domain 1"/>
    <property type="match status" value="1"/>
</dbReference>
<evidence type="ECO:0000313" key="4">
    <source>
        <dbReference type="EMBL" id="KQJ81682.2"/>
    </source>
</evidence>
<dbReference type="InParanoid" id="A0A0Q3GLQ6"/>
<feature type="domain" description="Serpin" evidence="3">
    <location>
        <begin position="38"/>
        <end position="269"/>
    </location>
</feature>
<reference evidence="4" key="2">
    <citation type="submission" date="2017-06" db="EMBL/GenBank/DDBJ databases">
        <title>WGS assembly of Brachypodium distachyon.</title>
        <authorList>
            <consortium name="The International Brachypodium Initiative"/>
            <person name="Lucas S."/>
            <person name="Harmon-Smith M."/>
            <person name="Lail K."/>
            <person name="Tice H."/>
            <person name="Grimwood J."/>
            <person name="Bruce D."/>
            <person name="Barry K."/>
            <person name="Shu S."/>
            <person name="Lindquist E."/>
            <person name="Wang M."/>
            <person name="Pitluck S."/>
            <person name="Vogel J.P."/>
            <person name="Garvin D.F."/>
            <person name="Mockler T.C."/>
            <person name="Schmutz J."/>
            <person name="Rokhsar D."/>
            <person name="Bevan M.W."/>
        </authorList>
    </citation>
    <scope>NUCLEOTIDE SEQUENCE</scope>
    <source>
        <strain evidence="4">Bd21</strain>
    </source>
</reference>
<dbReference type="GO" id="GO:0004867">
    <property type="term" value="F:serine-type endopeptidase inhibitor activity"/>
    <property type="evidence" value="ECO:0007669"/>
    <property type="project" value="InterPro"/>
</dbReference>
<dbReference type="PANTHER" id="PTHR11461">
    <property type="entry name" value="SERINE PROTEASE INHIBITOR, SERPIN"/>
    <property type="match status" value="1"/>
</dbReference>
<dbReference type="InterPro" id="IPR042178">
    <property type="entry name" value="Serpin_sf_1"/>
</dbReference>
<dbReference type="InterPro" id="IPR023796">
    <property type="entry name" value="Serpin_dom"/>
</dbReference>